<keyword evidence="4" id="KW-1185">Reference proteome</keyword>
<dbReference type="EMBL" id="JAVGVR010000001">
    <property type="protein sequence ID" value="MDQ6599797.1"/>
    <property type="molecule type" value="Genomic_DNA"/>
</dbReference>
<dbReference type="RefSeq" id="WP_133334713.1">
    <property type="nucleotide sequence ID" value="NZ_JAVGVR010000001.1"/>
</dbReference>
<name>A0A4R5VTN0_9BACI</name>
<dbReference type="EMBL" id="SMYO01000005">
    <property type="protein sequence ID" value="TDK61820.1"/>
    <property type="molecule type" value="Genomic_DNA"/>
</dbReference>
<protein>
    <submittedName>
        <fullName evidence="2">Aminoglycoside phosphotransferase</fullName>
    </submittedName>
</protein>
<sequence length="327" mass="39205">MRAMTRTNKKGDDAYLDRLFSYFQSKFQEKIKQFVPIRKKVFYVKTKKNIYIIKGYRSNRRLKLQETFTTTLKNEGFSKTYLYVQPVKEPLYFEGTHYGVIEYIEPHKTNFSYNSKENIIEGLKLLEEFHKVTAAFEIRYRTLISKGDLVGKFQERSSIFINNLPVLEYLISQSYLTEMLEWAKWSLDGISANHTFFEKEPFVILHGDVAHHNFLRDASGALNLIDFDLIQVGPDVLDYLQYANRILPYLEWSFERLYEFEPFQKFLKEKAFLYALAYPSDIFREWNRLIRENSHIKPSKTKYVLELTINQFHLRRKFFNELKKMVK</sequence>
<dbReference type="Proteomes" id="UP000295132">
    <property type="component" value="Unassembled WGS sequence"/>
</dbReference>
<gene>
    <name evidence="2" type="ORF">E2K98_11860</name>
    <name evidence="1" type="ORF">RCG21_26220</name>
</gene>
<dbReference type="GO" id="GO:0042601">
    <property type="term" value="C:endospore-forming forespore"/>
    <property type="evidence" value="ECO:0007669"/>
    <property type="project" value="TreeGrafter"/>
</dbReference>
<accession>A0A4R5VTN0</accession>
<reference evidence="1" key="2">
    <citation type="submission" date="2023-08" db="EMBL/GenBank/DDBJ databases">
        <title>Nitrogen cycling bacteria in agricultural field soils.</title>
        <authorList>
            <person name="Jang J."/>
        </authorList>
    </citation>
    <scope>NUCLEOTIDE SEQUENCE</scope>
    <source>
        <strain evidence="1">PS3-36</strain>
    </source>
</reference>
<dbReference type="PANTHER" id="PTHR39179:SF3">
    <property type="entry name" value="COTS-RELATED PROTEIN"/>
    <property type="match status" value="1"/>
</dbReference>
<proteinExistence type="predicted"/>
<dbReference type="Gene3D" id="3.90.1200.10">
    <property type="match status" value="1"/>
</dbReference>
<dbReference type="AlphaFoldDB" id="A0A4R5VTN0"/>
<reference evidence="2 3" key="1">
    <citation type="submission" date="2019-03" db="EMBL/GenBank/DDBJ databases">
        <title>Bacillus niacini sp. nov. a Nicotinate-Metabolizing Mesophile Isolated from Soil.</title>
        <authorList>
            <person name="Zhang G."/>
        </authorList>
    </citation>
    <scope>NUCLEOTIDE SEQUENCE [LARGE SCALE GENOMIC DNA]</scope>
    <source>
        <strain evidence="2 3">WN066</strain>
    </source>
</reference>
<evidence type="ECO:0000313" key="1">
    <source>
        <dbReference type="EMBL" id="MDQ6599797.1"/>
    </source>
</evidence>
<evidence type="ECO:0000313" key="3">
    <source>
        <dbReference type="Proteomes" id="UP000295132"/>
    </source>
</evidence>
<comment type="caution">
    <text evidence="2">The sequence shown here is derived from an EMBL/GenBank/DDBJ whole genome shotgun (WGS) entry which is preliminary data.</text>
</comment>
<dbReference type="PANTHER" id="PTHR39179">
    <property type="entry name" value="SPORE COAT PROTEIN I"/>
    <property type="match status" value="1"/>
</dbReference>
<dbReference type="SUPFAM" id="SSF56112">
    <property type="entry name" value="Protein kinase-like (PK-like)"/>
    <property type="match status" value="1"/>
</dbReference>
<evidence type="ECO:0000313" key="4">
    <source>
        <dbReference type="Proteomes" id="UP001178888"/>
    </source>
</evidence>
<dbReference type="InterPro" id="IPR011009">
    <property type="entry name" value="Kinase-like_dom_sf"/>
</dbReference>
<keyword evidence="2" id="KW-0808">Transferase</keyword>
<organism evidence="2 3">
    <name type="scientific">Bacillus salipaludis</name>
    <dbReference type="NCBI Taxonomy" id="2547811"/>
    <lineage>
        <taxon>Bacteria</taxon>
        <taxon>Bacillati</taxon>
        <taxon>Bacillota</taxon>
        <taxon>Bacilli</taxon>
        <taxon>Bacillales</taxon>
        <taxon>Bacillaceae</taxon>
        <taxon>Bacillus</taxon>
    </lineage>
</organism>
<dbReference type="GO" id="GO:0016740">
    <property type="term" value="F:transferase activity"/>
    <property type="evidence" value="ECO:0007669"/>
    <property type="project" value="UniProtKB-KW"/>
</dbReference>
<evidence type="ECO:0000313" key="2">
    <source>
        <dbReference type="EMBL" id="TDK61820.1"/>
    </source>
</evidence>
<dbReference type="Proteomes" id="UP001178888">
    <property type="component" value="Unassembled WGS sequence"/>
</dbReference>
<dbReference type="InterPro" id="IPR047175">
    <property type="entry name" value="CotS-like"/>
</dbReference>